<dbReference type="PATRIC" id="fig|134605.3.peg.1768"/>
<organism evidence="1 2">
    <name type="scientific">Fusobacterium equinum</name>
    <dbReference type="NCBI Taxonomy" id="134605"/>
    <lineage>
        <taxon>Bacteria</taxon>
        <taxon>Fusobacteriati</taxon>
        <taxon>Fusobacteriota</taxon>
        <taxon>Fusobacteriia</taxon>
        <taxon>Fusobacteriales</taxon>
        <taxon>Fusobacteriaceae</taxon>
        <taxon>Fusobacterium</taxon>
    </lineage>
</organism>
<gene>
    <name evidence="1" type="ORF">HMPREF3206_01790</name>
</gene>
<evidence type="ECO:0000313" key="2">
    <source>
        <dbReference type="Proteomes" id="UP000070617"/>
    </source>
</evidence>
<dbReference type="Proteomes" id="UP000070617">
    <property type="component" value="Unassembled WGS sequence"/>
</dbReference>
<evidence type="ECO:0000313" key="1">
    <source>
        <dbReference type="EMBL" id="KXA12303.1"/>
    </source>
</evidence>
<accession>A0A133N7X4</accession>
<sequence length="68" mass="7970">MKWIFRKDKFIEHTGSQHFEKALWVDEADGKEVIFKDENFGLVKGVGVTIVGVFHEYAVLREWCEVVQ</sequence>
<protein>
    <submittedName>
        <fullName evidence="1">Uncharacterized protein</fullName>
    </submittedName>
</protein>
<dbReference type="EMBL" id="LRPX01000102">
    <property type="protein sequence ID" value="KXA12303.1"/>
    <property type="molecule type" value="Genomic_DNA"/>
</dbReference>
<proteinExistence type="predicted"/>
<name>A0A133N7X4_9FUSO</name>
<comment type="caution">
    <text evidence="1">The sequence shown here is derived from an EMBL/GenBank/DDBJ whole genome shotgun (WGS) entry which is preliminary data.</text>
</comment>
<dbReference type="STRING" id="134605.HMPREF3206_01790"/>
<reference evidence="2" key="1">
    <citation type="submission" date="2016-01" db="EMBL/GenBank/DDBJ databases">
        <authorList>
            <person name="Mitreva M."/>
            <person name="Pepin K.H."/>
            <person name="Mihindukulasuriya K.A."/>
            <person name="Fulton R."/>
            <person name="Fronick C."/>
            <person name="O'Laughlin M."/>
            <person name="Miner T."/>
            <person name="Herter B."/>
            <person name="Rosa B.A."/>
            <person name="Cordes M."/>
            <person name="Tomlinson C."/>
            <person name="Wollam A."/>
            <person name="Palsikar V.B."/>
            <person name="Mardis E.R."/>
            <person name="Wilson R.K."/>
        </authorList>
    </citation>
    <scope>NUCLEOTIDE SEQUENCE [LARGE SCALE GENOMIC DNA]</scope>
    <source>
        <strain evidence="2">CMW8396</strain>
    </source>
</reference>
<keyword evidence="2" id="KW-1185">Reference proteome</keyword>
<dbReference type="RefSeq" id="WP_008800924.1">
    <property type="nucleotide sequence ID" value="NZ_KQ956578.1"/>
</dbReference>
<dbReference type="AlphaFoldDB" id="A0A133N7X4"/>